<dbReference type="RefSeq" id="WP_379876451.1">
    <property type="nucleotide sequence ID" value="NZ_JBHUIP010000011.1"/>
</dbReference>
<comment type="caution">
    <text evidence="1">The sequence shown here is derived from an EMBL/GenBank/DDBJ whole genome shotgun (WGS) entry which is preliminary data.</text>
</comment>
<dbReference type="EMBL" id="JBHUIP010000011">
    <property type="protein sequence ID" value="MFD2263443.1"/>
    <property type="molecule type" value="Genomic_DNA"/>
</dbReference>
<name>A0ABW5DQJ8_9PROT</name>
<organism evidence="1 2">
    <name type="scientific">Lacibacterium aquatile</name>
    <dbReference type="NCBI Taxonomy" id="1168082"/>
    <lineage>
        <taxon>Bacteria</taxon>
        <taxon>Pseudomonadati</taxon>
        <taxon>Pseudomonadota</taxon>
        <taxon>Alphaproteobacteria</taxon>
        <taxon>Rhodospirillales</taxon>
        <taxon>Rhodospirillaceae</taxon>
    </lineage>
</organism>
<gene>
    <name evidence="1" type="ORF">ACFSM5_11135</name>
</gene>
<dbReference type="Proteomes" id="UP001597295">
    <property type="component" value="Unassembled WGS sequence"/>
</dbReference>
<proteinExistence type="predicted"/>
<keyword evidence="2" id="KW-1185">Reference proteome</keyword>
<evidence type="ECO:0000313" key="1">
    <source>
        <dbReference type="EMBL" id="MFD2263443.1"/>
    </source>
</evidence>
<protein>
    <submittedName>
        <fullName evidence="1">Uncharacterized protein</fullName>
    </submittedName>
</protein>
<accession>A0ABW5DQJ8</accession>
<reference evidence="2" key="1">
    <citation type="journal article" date="2019" name="Int. J. Syst. Evol. Microbiol.">
        <title>The Global Catalogue of Microorganisms (GCM) 10K type strain sequencing project: providing services to taxonomists for standard genome sequencing and annotation.</title>
        <authorList>
            <consortium name="The Broad Institute Genomics Platform"/>
            <consortium name="The Broad Institute Genome Sequencing Center for Infectious Disease"/>
            <person name="Wu L."/>
            <person name="Ma J."/>
        </authorList>
    </citation>
    <scope>NUCLEOTIDE SEQUENCE [LARGE SCALE GENOMIC DNA]</scope>
    <source>
        <strain evidence="2">CGMCC 1.19062</strain>
    </source>
</reference>
<sequence length="83" mass="9068">MPAKLPGLQIQDIGDFHTTPAARIRFLKDALASGDEKMMAYACKVLRRILELPVRQEAAPTVSNLMEIASALGVQLTVMKSKT</sequence>
<evidence type="ECO:0000313" key="2">
    <source>
        <dbReference type="Proteomes" id="UP001597295"/>
    </source>
</evidence>